<dbReference type="AlphaFoldDB" id="T0ZUU4"/>
<keyword evidence="3" id="KW-0998">Cell outer membrane</keyword>
<accession>T0ZUU4</accession>
<dbReference type="PANTHER" id="PTHR47234:SF3">
    <property type="entry name" value="SECRETIN_TONB SHORT N-TERMINAL DOMAIN-CONTAINING PROTEIN"/>
    <property type="match status" value="1"/>
</dbReference>
<proteinExistence type="predicted"/>
<dbReference type="EMBL" id="AUZZ01004778">
    <property type="protein sequence ID" value="EQD52031.1"/>
    <property type="molecule type" value="Genomic_DNA"/>
</dbReference>
<evidence type="ECO:0000256" key="1">
    <source>
        <dbReference type="ARBA" id="ARBA00004442"/>
    </source>
</evidence>
<reference evidence="5" key="1">
    <citation type="submission" date="2013-08" db="EMBL/GenBank/DDBJ databases">
        <authorList>
            <person name="Mendez C."/>
            <person name="Richter M."/>
            <person name="Ferrer M."/>
            <person name="Sanchez J."/>
        </authorList>
    </citation>
    <scope>NUCLEOTIDE SEQUENCE</scope>
</reference>
<reference evidence="5" key="2">
    <citation type="journal article" date="2014" name="ISME J.">
        <title>Microbial stratification in low pH oxic and suboxic macroscopic growths along an acid mine drainage.</title>
        <authorList>
            <person name="Mendez-Garcia C."/>
            <person name="Mesa V."/>
            <person name="Sprenger R.R."/>
            <person name="Richter M."/>
            <person name="Diez M.S."/>
            <person name="Solano J."/>
            <person name="Bargiela R."/>
            <person name="Golyshina O.V."/>
            <person name="Manteca A."/>
            <person name="Ramos J.L."/>
            <person name="Gallego J.R."/>
            <person name="Llorente I."/>
            <person name="Martins Dos Santos V.A."/>
            <person name="Jensen O.N."/>
            <person name="Pelaez A.I."/>
            <person name="Sanchez J."/>
            <person name="Ferrer M."/>
        </authorList>
    </citation>
    <scope>NUCLEOTIDE SEQUENCE</scope>
</reference>
<dbReference type="Gene3D" id="2.40.170.20">
    <property type="entry name" value="TonB-dependent receptor, beta-barrel domain"/>
    <property type="match status" value="1"/>
</dbReference>
<name>T0ZUU4_9ZZZZ</name>
<evidence type="ECO:0000259" key="4">
    <source>
        <dbReference type="Pfam" id="PF00593"/>
    </source>
</evidence>
<comment type="caution">
    <text evidence="5">The sequence shown here is derived from an EMBL/GenBank/DDBJ whole genome shotgun (WGS) entry which is preliminary data.</text>
</comment>
<evidence type="ECO:0000256" key="3">
    <source>
        <dbReference type="ARBA" id="ARBA00023237"/>
    </source>
</evidence>
<dbReference type="PANTHER" id="PTHR47234">
    <property type="match status" value="1"/>
</dbReference>
<gene>
    <name evidence="5" type="ORF">B2A_06724</name>
</gene>
<keyword evidence="5" id="KW-0675">Receptor</keyword>
<evidence type="ECO:0000313" key="5">
    <source>
        <dbReference type="EMBL" id="EQD52031.1"/>
    </source>
</evidence>
<keyword evidence="2" id="KW-0472">Membrane</keyword>
<comment type="subcellular location">
    <subcellularLocation>
        <location evidence="1">Cell outer membrane</location>
    </subcellularLocation>
</comment>
<dbReference type="SUPFAM" id="SSF56935">
    <property type="entry name" value="Porins"/>
    <property type="match status" value="1"/>
</dbReference>
<sequence length="210" mass="23027">MPTKSENVTEGAVEFYVPLIKDLPFIRAFNVNAAARYTEYSTVGPAVAWKIGAVWRINGQFRVRGAESRDIGAPTLSQLFAPEEENLSGFTDELTGASGTTEFRFVSNPNLKPEVARTVTFGFIYQPNWLRGASLSVDYYHLYINNVISDVFGGDPTVEKLCSEGATQYCLTVRPFPVSDTSANNYPTAVLFESLNNGRLSTDGVDADLS</sequence>
<evidence type="ECO:0000256" key="2">
    <source>
        <dbReference type="ARBA" id="ARBA00023136"/>
    </source>
</evidence>
<dbReference type="InterPro" id="IPR000531">
    <property type="entry name" value="Beta-barrel_TonB"/>
</dbReference>
<protein>
    <submittedName>
        <fullName evidence="5">TonB-dependent receptor</fullName>
    </submittedName>
</protein>
<dbReference type="InterPro" id="IPR036942">
    <property type="entry name" value="Beta-barrel_TonB_sf"/>
</dbReference>
<organism evidence="5">
    <name type="scientific">mine drainage metagenome</name>
    <dbReference type="NCBI Taxonomy" id="410659"/>
    <lineage>
        <taxon>unclassified sequences</taxon>
        <taxon>metagenomes</taxon>
        <taxon>ecological metagenomes</taxon>
    </lineage>
</organism>
<dbReference type="Pfam" id="PF00593">
    <property type="entry name" value="TonB_dep_Rec_b-barrel"/>
    <property type="match status" value="1"/>
</dbReference>
<dbReference type="GO" id="GO:0009279">
    <property type="term" value="C:cell outer membrane"/>
    <property type="evidence" value="ECO:0007669"/>
    <property type="project" value="UniProtKB-SubCell"/>
</dbReference>
<feature type="non-terminal residue" evidence="5">
    <location>
        <position position="210"/>
    </location>
</feature>
<feature type="domain" description="TonB-dependent receptor-like beta-barrel" evidence="4">
    <location>
        <begin position="28"/>
        <end position="209"/>
    </location>
</feature>